<organism evidence="1 2">
    <name type="scientific">Austropuccinia psidii MF-1</name>
    <dbReference type="NCBI Taxonomy" id="1389203"/>
    <lineage>
        <taxon>Eukaryota</taxon>
        <taxon>Fungi</taxon>
        <taxon>Dikarya</taxon>
        <taxon>Basidiomycota</taxon>
        <taxon>Pucciniomycotina</taxon>
        <taxon>Pucciniomycetes</taxon>
        <taxon>Pucciniales</taxon>
        <taxon>Sphaerophragmiaceae</taxon>
        <taxon>Austropuccinia</taxon>
    </lineage>
</organism>
<gene>
    <name evidence="1" type="ORF">O181_017964</name>
</gene>
<dbReference type="AlphaFoldDB" id="A0A9Q3C6Q8"/>
<dbReference type="EMBL" id="AVOT02005110">
    <property type="protein sequence ID" value="MBW0478249.1"/>
    <property type="molecule type" value="Genomic_DNA"/>
</dbReference>
<dbReference type="Proteomes" id="UP000765509">
    <property type="component" value="Unassembled WGS sequence"/>
</dbReference>
<protein>
    <submittedName>
        <fullName evidence="1">Uncharacterized protein</fullName>
    </submittedName>
</protein>
<accession>A0A9Q3C6Q8</accession>
<reference evidence="1" key="1">
    <citation type="submission" date="2021-03" db="EMBL/GenBank/DDBJ databases">
        <title>Draft genome sequence of rust myrtle Austropuccinia psidii MF-1, a brazilian biotype.</title>
        <authorList>
            <person name="Quecine M.C."/>
            <person name="Pachon D.M.R."/>
            <person name="Bonatelli M.L."/>
            <person name="Correr F.H."/>
            <person name="Franceschini L.M."/>
            <person name="Leite T.F."/>
            <person name="Margarido G.R.A."/>
            <person name="Almeida C.A."/>
            <person name="Ferrarezi J.A."/>
            <person name="Labate C.A."/>
        </authorList>
    </citation>
    <scope>NUCLEOTIDE SEQUENCE</scope>
    <source>
        <strain evidence="1">MF-1</strain>
    </source>
</reference>
<proteinExistence type="predicted"/>
<name>A0A9Q3C6Q8_9BASI</name>
<sequence>MEAPHSHWASSSKISTEVLFGAEIEVISKEQFLKNSSQIAPRLKGMFKDACIPQYVQEKLQEARERLVANIDCLDMFSPKYEELLLYEMIWNLSLFQNDMSIPGGLPKRLHAQYLLVQNAVQPSQHQNQ</sequence>
<evidence type="ECO:0000313" key="1">
    <source>
        <dbReference type="EMBL" id="MBW0478249.1"/>
    </source>
</evidence>
<comment type="caution">
    <text evidence="1">The sequence shown here is derived from an EMBL/GenBank/DDBJ whole genome shotgun (WGS) entry which is preliminary data.</text>
</comment>
<keyword evidence="2" id="KW-1185">Reference proteome</keyword>
<evidence type="ECO:0000313" key="2">
    <source>
        <dbReference type="Proteomes" id="UP000765509"/>
    </source>
</evidence>